<evidence type="ECO:0000256" key="1">
    <source>
        <dbReference type="SAM" id="MobiDB-lite"/>
    </source>
</evidence>
<feature type="region of interest" description="Disordered" evidence="1">
    <location>
        <begin position="1"/>
        <end position="21"/>
    </location>
</feature>
<organism evidence="2 3">
    <name type="scientific">Oryza meyeriana var. granulata</name>
    <dbReference type="NCBI Taxonomy" id="110450"/>
    <lineage>
        <taxon>Eukaryota</taxon>
        <taxon>Viridiplantae</taxon>
        <taxon>Streptophyta</taxon>
        <taxon>Embryophyta</taxon>
        <taxon>Tracheophyta</taxon>
        <taxon>Spermatophyta</taxon>
        <taxon>Magnoliopsida</taxon>
        <taxon>Liliopsida</taxon>
        <taxon>Poales</taxon>
        <taxon>Poaceae</taxon>
        <taxon>BOP clade</taxon>
        <taxon>Oryzoideae</taxon>
        <taxon>Oryzeae</taxon>
        <taxon>Oryzinae</taxon>
        <taxon>Oryza</taxon>
        <taxon>Oryza meyeriana</taxon>
    </lineage>
</organism>
<dbReference type="AlphaFoldDB" id="A0A6G1DSU8"/>
<gene>
    <name evidence="2" type="ORF">E2562_031243</name>
</gene>
<keyword evidence="3" id="KW-1185">Reference proteome</keyword>
<sequence length="175" mass="19708">MKLPGHTSDGGADGEARWCQRRARPVSETNGNLYPERLAAEEEQGSLGSDFIGEEAAGGVKVGLGVVQSRWGQLYSGGDGVDWFHVWMRWIKRLVLNCESRKASWWSRARPVRVGERGREMGVTGGPCWWDSRTKEGEGGNKGQQRPSKLCRDVSRERIRRDVEQQFRRLAVHTA</sequence>
<evidence type="ECO:0000313" key="3">
    <source>
        <dbReference type="Proteomes" id="UP000479710"/>
    </source>
</evidence>
<proteinExistence type="predicted"/>
<accession>A0A6G1DSU8</accession>
<protein>
    <submittedName>
        <fullName evidence="2">Uncharacterized protein</fullName>
    </submittedName>
</protein>
<comment type="caution">
    <text evidence="2">The sequence shown here is derived from an EMBL/GenBank/DDBJ whole genome shotgun (WGS) entry which is preliminary data.</text>
</comment>
<evidence type="ECO:0000313" key="2">
    <source>
        <dbReference type="EMBL" id="KAF0914743.1"/>
    </source>
</evidence>
<dbReference type="EMBL" id="SPHZ02000006">
    <property type="protein sequence ID" value="KAF0914743.1"/>
    <property type="molecule type" value="Genomic_DNA"/>
</dbReference>
<name>A0A6G1DSU8_9ORYZ</name>
<dbReference type="Proteomes" id="UP000479710">
    <property type="component" value="Unassembled WGS sequence"/>
</dbReference>
<feature type="region of interest" description="Disordered" evidence="1">
    <location>
        <begin position="128"/>
        <end position="150"/>
    </location>
</feature>
<reference evidence="2 3" key="1">
    <citation type="submission" date="2019-11" db="EMBL/GenBank/DDBJ databases">
        <title>Whole genome sequence of Oryza granulata.</title>
        <authorList>
            <person name="Li W."/>
        </authorList>
    </citation>
    <scope>NUCLEOTIDE SEQUENCE [LARGE SCALE GENOMIC DNA]</scope>
    <source>
        <strain evidence="3">cv. Menghai</strain>
        <tissue evidence="2">Leaf</tissue>
    </source>
</reference>